<sequence>MANVMYLPYELRSSLSTQLPAFFGSTLLAISFHSKQDDTFTELKASAIAWCRKHALEEALEKLRKLHRRLNDLLVGTGQSKDQDPVKKPLPDSIFDGTKTMKDSLIQGLKGKVVALHARWFIFDPSTRSTLQARLKRVIELRFADDYDPDSIDVVQSWQNLLSHYITPQVGANNDLIVKFWNDHKDDLFKKIDWLRSHAERPRASERTPFGQCAETYPVVGVGYAIYFPFMSRLMHNVRGFALNPRGIGKTSIFNTEVFSLVALRKIPAHDPNKPTEYISRADDKGCCRYPCSFCRMMMPMFGVAASLPSDYDKDMDAAAVEPY</sequence>
<evidence type="ECO:0000313" key="2">
    <source>
        <dbReference type="Proteomes" id="UP000799777"/>
    </source>
</evidence>
<protein>
    <submittedName>
        <fullName evidence="1">Uncharacterized protein</fullName>
    </submittedName>
</protein>
<dbReference type="AlphaFoldDB" id="A0A9P4HGT7"/>
<proteinExistence type="predicted"/>
<reference evidence="1" key="1">
    <citation type="journal article" date="2020" name="Stud. Mycol.">
        <title>101 Dothideomycetes genomes: a test case for predicting lifestyles and emergence of pathogens.</title>
        <authorList>
            <person name="Haridas S."/>
            <person name="Albert R."/>
            <person name="Binder M."/>
            <person name="Bloem J."/>
            <person name="Labutti K."/>
            <person name="Salamov A."/>
            <person name="Andreopoulos B."/>
            <person name="Baker S."/>
            <person name="Barry K."/>
            <person name="Bills G."/>
            <person name="Bluhm B."/>
            <person name="Cannon C."/>
            <person name="Castanera R."/>
            <person name="Culley D."/>
            <person name="Daum C."/>
            <person name="Ezra D."/>
            <person name="Gonzalez J."/>
            <person name="Henrissat B."/>
            <person name="Kuo A."/>
            <person name="Liang C."/>
            <person name="Lipzen A."/>
            <person name="Lutzoni F."/>
            <person name="Magnuson J."/>
            <person name="Mondo S."/>
            <person name="Nolan M."/>
            <person name="Ohm R."/>
            <person name="Pangilinan J."/>
            <person name="Park H.-J."/>
            <person name="Ramirez L."/>
            <person name="Alfaro M."/>
            <person name="Sun H."/>
            <person name="Tritt A."/>
            <person name="Yoshinaga Y."/>
            <person name="Zwiers L.-H."/>
            <person name="Turgeon B."/>
            <person name="Goodwin S."/>
            <person name="Spatafora J."/>
            <person name="Crous P."/>
            <person name="Grigoriev I."/>
        </authorList>
    </citation>
    <scope>NUCLEOTIDE SEQUENCE</scope>
    <source>
        <strain evidence="1">CBS 110217</strain>
    </source>
</reference>
<dbReference type="Proteomes" id="UP000799777">
    <property type="component" value="Unassembled WGS sequence"/>
</dbReference>
<accession>A0A9P4HGT7</accession>
<name>A0A9P4HGT7_9PLEO</name>
<organism evidence="1 2">
    <name type="scientific">Setomelanomma holmii</name>
    <dbReference type="NCBI Taxonomy" id="210430"/>
    <lineage>
        <taxon>Eukaryota</taxon>
        <taxon>Fungi</taxon>
        <taxon>Dikarya</taxon>
        <taxon>Ascomycota</taxon>
        <taxon>Pezizomycotina</taxon>
        <taxon>Dothideomycetes</taxon>
        <taxon>Pleosporomycetidae</taxon>
        <taxon>Pleosporales</taxon>
        <taxon>Pleosporineae</taxon>
        <taxon>Phaeosphaeriaceae</taxon>
        <taxon>Setomelanomma</taxon>
    </lineage>
</organism>
<keyword evidence="2" id="KW-1185">Reference proteome</keyword>
<dbReference type="OrthoDB" id="3801207at2759"/>
<evidence type="ECO:0000313" key="1">
    <source>
        <dbReference type="EMBL" id="KAF2034916.1"/>
    </source>
</evidence>
<gene>
    <name evidence="1" type="ORF">EK21DRAFT_107548</name>
</gene>
<dbReference type="EMBL" id="ML978159">
    <property type="protein sequence ID" value="KAF2034916.1"/>
    <property type="molecule type" value="Genomic_DNA"/>
</dbReference>
<comment type="caution">
    <text evidence="1">The sequence shown here is derived from an EMBL/GenBank/DDBJ whole genome shotgun (WGS) entry which is preliminary data.</text>
</comment>